<comment type="caution">
    <text evidence="1">The sequence shown here is derived from an EMBL/GenBank/DDBJ whole genome shotgun (WGS) entry which is preliminary data.</text>
</comment>
<keyword evidence="2" id="KW-1185">Reference proteome</keyword>
<name>A0A7Y0HSZ7_9BIFI</name>
<reference evidence="1 2" key="1">
    <citation type="submission" date="2020-02" db="EMBL/GenBank/DDBJ databases">
        <title>Characterization of phylogenetic diversity of novel bifidobacterial species isolated in Czech ZOOs.</title>
        <authorList>
            <person name="Lugli G.A."/>
            <person name="Vera N.B."/>
            <person name="Ventura M."/>
        </authorList>
    </citation>
    <scope>NUCLEOTIDE SEQUENCE [LARGE SCALE GENOMIC DNA]</scope>
    <source>
        <strain evidence="1 2">DSM 109957</strain>
    </source>
</reference>
<evidence type="ECO:0000313" key="1">
    <source>
        <dbReference type="EMBL" id="NMM93124.1"/>
    </source>
</evidence>
<accession>A0A7Y0HSZ7</accession>
<sequence>MSVSGNELGVTSAVAVNATHVALRFSNGHCGVLDMLPFVKMRSDGLRDPKVFLTARAGVNTVEWNNGLIDIEPETAYSHMVLYSA</sequence>
<dbReference type="SUPFAM" id="SSF143880">
    <property type="entry name" value="NE0471 N-terminal domain-like"/>
    <property type="match status" value="1"/>
</dbReference>
<dbReference type="AlphaFoldDB" id="A0A7Y0HSZ7"/>
<protein>
    <recommendedName>
        <fullName evidence="3">DUF2442 domain-containing protein</fullName>
    </recommendedName>
</protein>
<gene>
    <name evidence="1" type="ORF">G1C95_0309</name>
</gene>
<dbReference type="EMBL" id="JAAIII010000001">
    <property type="protein sequence ID" value="NMM93124.1"/>
    <property type="molecule type" value="Genomic_DNA"/>
</dbReference>
<dbReference type="Proteomes" id="UP000532194">
    <property type="component" value="Unassembled WGS sequence"/>
</dbReference>
<organism evidence="1 2">
    <name type="scientific">Bifidobacterium oedipodis</name>
    <dbReference type="NCBI Taxonomy" id="2675322"/>
    <lineage>
        <taxon>Bacteria</taxon>
        <taxon>Bacillati</taxon>
        <taxon>Actinomycetota</taxon>
        <taxon>Actinomycetes</taxon>
        <taxon>Bifidobacteriales</taxon>
        <taxon>Bifidobacteriaceae</taxon>
        <taxon>Bifidobacterium</taxon>
    </lineage>
</organism>
<evidence type="ECO:0008006" key="3">
    <source>
        <dbReference type="Google" id="ProtNLM"/>
    </source>
</evidence>
<evidence type="ECO:0000313" key="2">
    <source>
        <dbReference type="Proteomes" id="UP000532194"/>
    </source>
</evidence>
<dbReference type="InterPro" id="IPR036782">
    <property type="entry name" value="NE0471-like_N"/>
</dbReference>
<proteinExistence type="predicted"/>
<dbReference type="Gene3D" id="3.30.2020.10">
    <property type="entry name" value="NE0471-like N-terminal domain"/>
    <property type="match status" value="1"/>
</dbReference>